<accession>A0AC61T3A8</accession>
<comment type="caution">
    <text evidence="1">The sequence shown here is derived from an EMBL/GenBank/DDBJ whole genome shotgun (WGS) entry which is preliminary data.</text>
</comment>
<dbReference type="EMBL" id="VHIV01000003">
    <property type="protein sequence ID" value="TPV42449.1"/>
    <property type="molecule type" value="Genomic_DNA"/>
</dbReference>
<organism evidence="1 2">
    <name type="scientific">Bacillus dicomae</name>
    <dbReference type="NCBI Taxonomy" id="3088378"/>
    <lineage>
        <taxon>Bacteria</taxon>
        <taxon>Bacillati</taxon>
        <taxon>Bacillota</taxon>
        <taxon>Bacilli</taxon>
        <taxon>Bacillales</taxon>
        <taxon>Bacillaceae</taxon>
        <taxon>Bacillus</taxon>
        <taxon>Bacillus cereus group</taxon>
    </lineage>
</organism>
<evidence type="ECO:0000313" key="1">
    <source>
        <dbReference type="EMBL" id="TPV42449.1"/>
    </source>
</evidence>
<protein>
    <submittedName>
        <fullName evidence="1">GNAT family N-acetyltransferase</fullName>
    </submittedName>
</protein>
<evidence type="ECO:0000313" key="2">
    <source>
        <dbReference type="Proteomes" id="UP000317636"/>
    </source>
</evidence>
<name>A0AC61T3A8_9BACI</name>
<reference evidence="1" key="1">
    <citation type="submission" date="2019-06" db="EMBL/GenBank/DDBJ databases">
        <title>Draft genome sequence of Bacillus sp. strain MHSD28.</title>
        <authorList>
            <person name="Makuwa S.C."/>
            <person name="Serepa-Dlamini M.H."/>
        </authorList>
    </citation>
    <scope>NUCLEOTIDE SEQUENCE</scope>
    <source>
        <strain evidence="1">MHSD28</strain>
    </source>
</reference>
<sequence length="135" mass="15780">MNLQRVEQIEKDSILNVLQYAIGPSETSIKKAILFYERDKGILYRYEEKACIGIEIIGVNKARICHIAVVPQFRHKGIALQMIKEIVRMHQLTYLEAETDDEAVEFYKKIGFQVKSLGEKYPGIERFHCYLEKEQ</sequence>
<proteinExistence type="predicted"/>
<gene>
    <name evidence="1" type="ORF">FJ659_18535</name>
</gene>
<dbReference type="Proteomes" id="UP000317636">
    <property type="component" value="Unassembled WGS sequence"/>
</dbReference>
<keyword evidence="2" id="KW-1185">Reference proteome</keyword>